<feature type="compositionally biased region" description="Low complexity" evidence="2">
    <location>
        <begin position="22"/>
        <end position="45"/>
    </location>
</feature>
<dbReference type="EMBL" id="CAJNNW010037245">
    <property type="protein sequence ID" value="CAE8740334.1"/>
    <property type="molecule type" value="Genomic_DNA"/>
</dbReference>
<dbReference type="Proteomes" id="UP000626109">
    <property type="component" value="Unassembled WGS sequence"/>
</dbReference>
<dbReference type="CDD" id="cd00051">
    <property type="entry name" value="EFh"/>
    <property type="match status" value="1"/>
</dbReference>
<dbReference type="PROSITE" id="PS50222">
    <property type="entry name" value="EF_HAND_2"/>
    <property type="match status" value="1"/>
</dbReference>
<dbReference type="InterPro" id="IPR002048">
    <property type="entry name" value="EF_hand_dom"/>
</dbReference>
<dbReference type="SUPFAM" id="SSF47473">
    <property type="entry name" value="EF-hand"/>
    <property type="match status" value="1"/>
</dbReference>
<sequence length="282" mass="29885">MSSMASSQVLGSTAFLAVGGAPRPAALRGSPSSPSSELGSRRAGGSSSGGPQVTSHDTLANWTGLTACLSLAASLAVKRKANRRSATKASIVGLKARGGEEQQQQDRLSLFRSFDLDSSGAIDDQELRKGLQKLGLKLDAPKATKLLRMLDMNGDGMLQLEEFNLTALPRAGKLIEKWRAAERAAEDASRAPERQAKELESEKQAEQEFLASLPLENNDAGLPTRPASVFDYLLPVMDALRYGGPKALAIGIGISQMATEAIHNTRPNDSEDGSGKLSWVSP</sequence>
<evidence type="ECO:0000313" key="5">
    <source>
        <dbReference type="Proteomes" id="UP000626109"/>
    </source>
</evidence>
<name>A0A813LWX1_POLGL</name>
<dbReference type="InterPro" id="IPR011992">
    <property type="entry name" value="EF-hand-dom_pair"/>
</dbReference>
<keyword evidence="1" id="KW-0106">Calcium</keyword>
<proteinExistence type="predicted"/>
<feature type="region of interest" description="Disordered" evidence="2">
    <location>
        <begin position="22"/>
        <end position="55"/>
    </location>
</feature>
<evidence type="ECO:0000256" key="1">
    <source>
        <dbReference type="ARBA" id="ARBA00022837"/>
    </source>
</evidence>
<gene>
    <name evidence="4" type="ORF">PGLA2088_LOCUS49993</name>
</gene>
<feature type="region of interest" description="Disordered" evidence="2">
    <location>
        <begin position="186"/>
        <end position="205"/>
    </location>
</feature>
<evidence type="ECO:0000256" key="2">
    <source>
        <dbReference type="SAM" id="MobiDB-lite"/>
    </source>
</evidence>
<comment type="caution">
    <text evidence="4">The sequence shown here is derived from an EMBL/GenBank/DDBJ whole genome shotgun (WGS) entry which is preliminary data.</text>
</comment>
<protein>
    <recommendedName>
        <fullName evidence="3">EF-hand domain-containing protein</fullName>
    </recommendedName>
</protein>
<feature type="domain" description="EF-hand" evidence="3">
    <location>
        <begin position="102"/>
        <end position="137"/>
    </location>
</feature>
<dbReference type="Pfam" id="PF13499">
    <property type="entry name" value="EF-hand_7"/>
    <property type="match status" value="1"/>
</dbReference>
<dbReference type="AlphaFoldDB" id="A0A813LWX1"/>
<dbReference type="GO" id="GO:0005509">
    <property type="term" value="F:calcium ion binding"/>
    <property type="evidence" value="ECO:0007669"/>
    <property type="project" value="InterPro"/>
</dbReference>
<evidence type="ECO:0000313" key="4">
    <source>
        <dbReference type="EMBL" id="CAE8740334.1"/>
    </source>
</evidence>
<dbReference type="Gene3D" id="1.10.238.10">
    <property type="entry name" value="EF-hand"/>
    <property type="match status" value="1"/>
</dbReference>
<dbReference type="PROSITE" id="PS00018">
    <property type="entry name" value="EF_HAND_1"/>
    <property type="match status" value="2"/>
</dbReference>
<evidence type="ECO:0000259" key="3">
    <source>
        <dbReference type="PROSITE" id="PS50222"/>
    </source>
</evidence>
<dbReference type="InterPro" id="IPR018247">
    <property type="entry name" value="EF_Hand_1_Ca_BS"/>
</dbReference>
<reference evidence="4" key="1">
    <citation type="submission" date="2021-02" db="EMBL/GenBank/DDBJ databases">
        <authorList>
            <person name="Dougan E. K."/>
            <person name="Rhodes N."/>
            <person name="Thang M."/>
            <person name="Chan C."/>
        </authorList>
    </citation>
    <scope>NUCLEOTIDE SEQUENCE</scope>
</reference>
<organism evidence="4 5">
    <name type="scientific">Polarella glacialis</name>
    <name type="common">Dinoflagellate</name>
    <dbReference type="NCBI Taxonomy" id="89957"/>
    <lineage>
        <taxon>Eukaryota</taxon>
        <taxon>Sar</taxon>
        <taxon>Alveolata</taxon>
        <taxon>Dinophyceae</taxon>
        <taxon>Suessiales</taxon>
        <taxon>Suessiaceae</taxon>
        <taxon>Polarella</taxon>
    </lineage>
</organism>
<accession>A0A813LWX1</accession>